<dbReference type="GO" id="GO:0098609">
    <property type="term" value="P:cell-cell adhesion"/>
    <property type="evidence" value="ECO:0007669"/>
    <property type="project" value="TreeGrafter"/>
</dbReference>
<keyword evidence="2" id="KW-0963">Cytoplasm</keyword>
<evidence type="ECO:0000313" key="5">
    <source>
        <dbReference type="Proteomes" id="UP000710432"/>
    </source>
</evidence>
<dbReference type="PANTHER" id="PTHR19981">
    <property type="entry name" value="TALIN"/>
    <property type="match status" value="1"/>
</dbReference>
<name>A0A8J6GWE7_MICOH</name>
<dbReference type="GO" id="GO:0005925">
    <property type="term" value="C:focal adhesion"/>
    <property type="evidence" value="ECO:0007669"/>
    <property type="project" value="TreeGrafter"/>
</dbReference>
<dbReference type="Gene3D" id="1.20.1420.10">
    <property type="entry name" value="Talin, central domain"/>
    <property type="match status" value="2"/>
</dbReference>
<dbReference type="Proteomes" id="UP000710432">
    <property type="component" value="Unassembled WGS sequence"/>
</dbReference>
<dbReference type="InterPro" id="IPR035964">
    <property type="entry name" value="I/LWEQ_dom_sf"/>
</dbReference>
<organism evidence="4 5">
    <name type="scientific">Microtus ochrogaster</name>
    <name type="common">Prairie vole</name>
    <dbReference type="NCBI Taxonomy" id="79684"/>
    <lineage>
        <taxon>Eukaryota</taxon>
        <taxon>Metazoa</taxon>
        <taxon>Chordata</taxon>
        <taxon>Craniata</taxon>
        <taxon>Vertebrata</taxon>
        <taxon>Euteleostomi</taxon>
        <taxon>Mammalia</taxon>
        <taxon>Eutheria</taxon>
        <taxon>Euarchontoglires</taxon>
        <taxon>Glires</taxon>
        <taxon>Rodentia</taxon>
        <taxon>Myomorpha</taxon>
        <taxon>Muroidea</taxon>
        <taxon>Cricetidae</taxon>
        <taxon>Arvicolinae</taxon>
        <taxon>Microtus</taxon>
    </lineage>
</organism>
<evidence type="ECO:0000259" key="3">
    <source>
        <dbReference type="Pfam" id="PF21896"/>
    </source>
</evidence>
<gene>
    <name evidence="4" type="ORF">LTLLF_103300</name>
</gene>
<proteinExistence type="predicted"/>
<dbReference type="PANTHER" id="PTHR19981:SF34">
    <property type="entry name" value="TALIN-2"/>
    <property type="match status" value="1"/>
</dbReference>
<dbReference type="GO" id="GO:0005178">
    <property type="term" value="F:integrin binding"/>
    <property type="evidence" value="ECO:0007669"/>
    <property type="project" value="TreeGrafter"/>
</dbReference>
<dbReference type="AlphaFoldDB" id="A0A8J6GWE7"/>
<evidence type="ECO:0000256" key="1">
    <source>
        <dbReference type="ARBA" id="ARBA00004496"/>
    </source>
</evidence>
<dbReference type="GO" id="GO:0030036">
    <property type="term" value="P:actin cytoskeleton organization"/>
    <property type="evidence" value="ECO:0007669"/>
    <property type="project" value="TreeGrafter"/>
</dbReference>
<reference evidence="4" key="1">
    <citation type="submission" date="2020-03" db="EMBL/GenBank/DDBJ databases">
        <title>Studies in the Genomics of Life Span.</title>
        <authorList>
            <person name="Glass D."/>
        </authorList>
    </citation>
    <scope>NUCLEOTIDE SEQUENCE</scope>
    <source>
        <strain evidence="4">LTLLF</strain>
        <tissue evidence="4">Muscle</tissue>
    </source>
</reference>
<protein>
    <submittedName>
        <fullName evidence="4">Talin-2</fullName>
    </submittedName>
</protein>
<dbReference type="GO" id="GO:0005886">
    <property type="term" value="C:plasma membrane"/>
    <property type="evidence" value="ECO:0007669"/>
    <property type="project" value="TreeGrafter"/>
</dbReference>
<dbReference type="Gene3D" id="1.20.120.230">
    <property type="entry name" value="Alpha-catenin/vinculin-like"/>
    <property type="match status" value="1"/>
</dbReference>
<evidence type="ECO:0000256" key="2">
    <source>
        <dbReference type="ARBA" id="ARBA00022490"/>
    </source>
</evidence>
<dbReference type="InterPro" id="IPR036723">
    <property type="entry name" value="Alpha-catenin/vinculin-like_sf"/>
</dbReference>
<dbReference type="GO" id="GO:0051015">
    <property type="term" value="F:actin filament binding"/>
    <property type="evidence" value="ECO:0007669"/>
    <property type="project" value="InterPro"/>
</dbReference>
<dbReference type="Pfam" id="PF21896">
    <property type="entry name" value="Talin_IBS2B"/>
    <property type="match status" value="1"/>
</dbReference>
<feature type="domain" description="Talin IBS2B" evidence="3">
    <location>
        <begin position="164"/>
        <end position="246"/>
    </location>
</feature>
<dbReference type="GO" id="GO:0005737">
    <property type="term" value="C:cytoplasm"/>
    <property type="evidence" value="ECO:0007669"/>
    <property type="project" value="UniProtKB-SubCell"/>
</dbReference>
<dbReference type="SUPFAM" id="SSF109885">
    <property type="entry name" value="I/LWEQ domain"/>
    <property type="match status" value="1"/>
</dbReference>
<evidence type="ECO:0000313" key="4">
    <source>
        <dbReference type="EMBL" id="KAH0518450.1"/>
    </source>
</evidence>
<sequence>MQVIGNLKNISMASSKLLLAAKSLSVDPGAPNAKNLLAAAARAVTESINQLIMLCTQQAPGQKECDNALRELETVKGMLENPNEPVSDLSYFDCIESVMENSKVLGESMAGISQNAKTGDLPAFGECVGIASKALCGLTEAAAQAAYLVGISDPNSQAGHQGLVDPIQFARANQAIQMACQNLVDPGSSPSQVLSAATIVAKHTSALCNACRIASSKTANPVAKRHFVQSAKEVANSTANLVKTIKVGH</sequence>
<accession>A0A8J6GWE7</accession>
<dbReference type="InterPro" id="IPR054082">
    <property type="entry name" value="Talin_IBS2B"/>
</dbReference>
<comment type="caution">
    <text evidence="4">The sequence shown here is derived from an EMBL/GenBank/DDBJ whole genome shotgun (WGS) entry which is preliminary data.</text>
</comment>
<dbReference type="SUPFAM" id="SSF47220">
    <property type="entry name" value="alpha-catenin/vinculin-like"/>
    <property type="match status" value="1"/>
</dbReference>
<comment type="subcellular location">
    <subcellularLocation>
        <location evidence="1">Cytoplasm</location>
    </subcellularLocation>
</comment>
<dbReference type="EMBL" id="JAATJU010011278">
    <property type="protein sequence ID" value="KAH0518450.1"/>
    <property type="molecule type" value="Genomic_DNA"/>
</dbReference>